<sequence length="318" mass="33271">MNKTMITAVAALFMLAPNLADAKAQEINQQLEIPANARVVIDTMRGEVDILGADTNLAKVTGKLDVNAEGFIFELAGDTLTIKVKMPKRGNFSDNDGNDLVITLPKSVRVDAQSVSADFDVENFAGNMNIRTVSGDVDAKALSGAVAIETVSGDIEADKLAGEIMLKSVSGDVSDDGSDSPRATYSTVSGDIEAKTNALVVRAEAVSGDVKLVLASVDSLHVNSVSGDVELHTALNKQARVNIETVSGSMQMKLAGALHADINANANAGGKIINRLNDVTSTKPKYGPGESLSLQLGERSGSMRLSTVSGDIELSQQK</sequence>
<evidence type="ECO:0000313" key="4">
    <source>
        <dbReference type="Proteomes" id="UP000182598"/>
    </source>
</evidence>
<feature type="domain" description="DUF4097" evidence="2">
    <location>
        <begin position="38"/>
        <end position="254"/>
    </location>
</feature>
<feature type="chain" id="PRO_5005503962" description="DUF4097 domain-containing protein" evidence="1">
    <location>
        <begin position="23"/>
        <end position="318"/>
    </location>
</feature>
<keyword evidence="4" id="KW-1185">Reference proteome</keyword>
<dbReference type="EMBL" id="CYHB01000002">
    <property type="protein sequence ID" value="CUA84468.1"/>
    <property type="molecule type" value="Genomic_DNA"/>
</dbReference>
<feature type="signal peptide" evidence="1">
    <location>
        <begin position="1"/>
        <end position="22"/>
    </location>
</feature>
<evidence type="ECO:0000259" key="2">
    <source>
        <dbReference type="Pfam" id="PF13349"/>
    </source>
</evidence>
<reference evidence="4" key="1">
    <citation type="submission" date="2015-08" db="EMBL/GenBank/DDBJ databases">
        <authorList>
            <person name="Varghese N."/>
        </authorList>
    </citation>
    <scope>NUCLEOTIDE SEQUENCE [LARGE SCALE GENOMIC DNA]</scope>
    <source>
        <strain evidence="4">DSM 27808</strain>
    </source>
</reference>
<gene>
    <name evidence="3" type="ORF">Ga0061064_0910</name>
</gene>
<dbReference type="AlphaFoldDB" id="A0A0K6H0G8"/>
<protein>
    <recommendedName>
        <fullName evidence="2">DUF4097 domain-containing protein</fullName>
    </recommendedName>
</protein>
<dbReference type="OrthoDB" id="6194490at2"/>
<accession>A0A0K6H0G8</accession>
<proteinExistence type="predicted"/>
<dbReference type="RefSeq" id="WP_055438597.1">
    <property type="nucleotide sequence ID" value="NZ_CYHB01000002.1"/>
</dbReference>
<dbReference type="Proteomes" id="UP000182598">
    <property type="component" value="Unassembled WGS sequence"/>
</dbReference>
<dbReference type="Pfam" id="PF13349">
    <property type="entry name" value="DUF4097"/>
    <property type="match status" value="1"/>
</dbReference>
<dbReference type="InterPro" id="IPR025164">
    <property type="entry name" value="Toastrack_DUF4097"/>
</dbReference>
<name>A0A0K6H0G8_9GAMM</name>
<organism evidence="3 4">
    <name type="scientific">Pseudidiomarina woesei</name>
    <dbReference type="NCBI Taxonomy" id="1381080"/>
    <lineage>
        <taxon>Bacteria</taxon>
        <taxon>Pseudomonadati</taxon>
        <taxon>Pseudomonadota</taxon>
        <taxon>Gammaproteobacteria</taxon>
        <taxon>Alteromonadales</taxon>
        <taxon>Idiomarinaceae</taxon>
        <taxon>Pseudidiomarina</taxon>
    </lineage>
</organism>
<evidence type="ECO:0000256" key="1">
    <source>
        <dbReference type="SAM" id="SignalP"/>
    </source>
</evidence>
<keyword evidence="1" id="KW-0732">Signal</keyword>
<evidence type="ECO:0000313" key="3">
    <source>
        <dbReference type="EMBL" id="CUA84468.1"/>
    </source>
</evidence>